<feature type="domain" description="HTH tetR-type" evidence="3">
    <location>
        <begin position="14"/>
        <end position="74"/>
    </location>
</feature>
<protein>
    <submittedName>
        <fullName evidence="4">Transcriptional regulator, TetR family</fullName>
    </submittedName>
</protein>
<evidence type="ECO:0000313" key="5">
    <source>
        <dbReference type="Proteomes" id="UP000219494"/>
    </source>
</evidence>
<dbReference type="SUPFAM" id="SSF48498">
    <property type="entry name" value="Tetracyclin repressor-like, C-terminal domain"/>
    <property type="match status" value="1"/>
</dbReference>
<dbReference type="GO" id="GO:0003700">
    <property type="term" value="F:DNA-binding transcription factor activity"/>
    <property type="evidence" value="ECO:0007669"/>
    <property type="project" value="TreeGrafter"/>
</dbReference>
<dbReference type="PANTHER" id="PTHR30055:SF146">
    <property type="entry name" value="HTH-TYPE TRANSCRIPTIONAL DUAL REGULATOR CECR"/>
    <property type="match status" value="1"/>
</dbReference>
<dbReference type="PRINTS" id="PR00455">
    <property type="entry name" value="HTHTETR"/>
</dbReference>
<gene>
    <name evidence="4" type="ORF">SAMN06297144_0863</name>
</gene>
<evidence type="ECO:0000256" key="2">
    <source>
        <dbReference type="PROSITE-ProRule" id="PRU00335"/>
    </source>
</evidence>
<dbReference type="InterPro" id="IPR009057">
    <property type="entry name" value="Homeodomain-like_sf"/>
</dbReference>
<dbReference type="InterPro" id="IPR050109">
    <property type="entry name" value="HTH-type_TetR-like_transc_reg"/>
</dbReference>
<keyword evidence="5" id="KW-1185">Reference proteome</keyword>
<dbReference type="Gene3D" id="1.10.10.60">
    <property type="entry name" value="Homeodomain-like"/>
    <property type="match status" value="1"/>
</dbReference>
<accession>A0A285QDX6</accession>
<dbReference type="InterPro" id="IPR036271">
    <property type="entry name" value="Tet_transcr_reg_TetR-rel_C_sf"/>
</dbReference>
<dbReference type="PANTHER" id="PTHR30055">
    <property type="entry name" value="HTH-TYPE TRANSCRIPTIONAL REGULATOR RUTR"/>
    <property type="match status" value="1"/>
</dbReference>
<dbReference type="AlphaFoldDB" id="A0A285QDX6"/>
<dbReference type="Gene3D" id="1.10.357.10">
    <property type="entry name" value="Tetracycline Repressor, domain 2"/>
    <property type="match status" value="1"/>
</dbReference>
<dbReference type="SUPFAM" id="SSF46689">
    <property type="entry name" value="Homeodomain-like"/>
    <property type="match status" value="1"/>
</dbReference>
<evidence type="ECO:0000259" key="3">
    <source>
        <dbReference type="PROSITE" id="PS50977"/>
    </source>
</evidence>
<feature type="DNA-binding region" description="H-T-H motif" evidence="2">
    <location>
        <begin position="37"/>
        <end position="56"/>
    </location>
</feature>
<keyword evidence="1 2" id="KW-0238">DNA-binding</keyword>
<proteinExistence type="predicted"/>
<evidence type="ECO:0000256" key="1">
    <source>
        <dbReference type="ARBA" id="ARBA00023125"/>
    </source>
</evidence>
<dbReference type="InterPro" id="IPR001647">
    <property type="entry name" value="HTH_TetR"/>
</dbReference>
<reference evidence="4 5" key="1">
    <citation type="submission" date="2017-07" db="EMBL/GenBank/DDBJ databases">
        <authorList>
            <person name="Sun Z.S."/>
            <person name="Albrecht U."/>
            <person name="Echele G."/>
            <person name="Lee C.C."/>
        </authorList>
    </citation>
    <scope>NUCLEOTIDE SEQUENCE [LARGE SCALE GENOMIC DNA]</scope>
    <source>
        <strain evidence="4 5">CGMCC 1.12672</strain>
    </source>
</reference>
<dbReference type="GO" id="GO:0000976">
    <property type="term" value="F:transcription cis-regulatory region binding"/>
    <property type="evidence" value="ECO:0007669"/>
    <property type="project" value="TreeGrafter"/>
</dbReference>
<evidence type="ECO:0000313" key="4">
    <source>
        <dbReference type="EMBL" id="SOB80046.1"/>
    </source>
</evidence>
<dbReference type="RefSeq" id="WP_097062707.1">
    <property type="nucleotide sequence ID" value="NZ_OBMI01000001.1"/>
</dbReference>
<dbReference type="InterPro" id="IPR039536">
    <property type="entry name" value="TetR_C_Proteobacteria"/>
</dbReference>
<dbReference type="EMBL" id="OBMI01000001">
    <property type="protein sequence ID" value="SOB80046.1"/>
    <property type="molecule type" value="Genomic_DNA"/>
</dbReference>
<dbReference type="OrthoDB" id="9816431at2"/>
<dbReference type="Proteomes" id="UP000219494">
    <property type="component" value="Unassembled WGS sequence"/>
</dbReference>
<dbReference type="PROSITE" id="PS50977">
    <property type="entry name" value="HTH_TETR_2"/>
    <property type="match status" value="1"/>
</dbReference>
<organism evidence="4 5">
    <name type="scientific">Sphingomonas guangdongensis</name>
    <dbReference type="NCBI Taxonomy" id="1141890"/>
    <lineage>
        <taxon>Bacteria</taxon>
        <taxon>Pseudomonadati</taxon>
        <taxon>Pseudomonadota</taxon>
        <taxon>Alphaproteobacteria</taxon>
        <taxon>Sphingomonadales</taxon>
        <taxon>Sphingomonadaceae</taxon>
        <taxon>Sphingomonas</taxon>
    </lineage>
</organism>
<dbReference type="Pfam" id="PF00440">
    <property type="entry name" value="TetR_N"/>
    <property type="match status" value="1"/>
</dbReference>
<sequence>METGTKTRGRPRDPAKREAMLDAARTLFLRQGVDAVTVDHVTAAARVSRDTYYNNFENRDALLAAVIARESERIAGDAFLDDDHAEGVREALIRYGERFLRFLADPDAMGWEPMILHLHRHRPDLARSFFDIGPRRAWRALEQIITAGQRRGDLSPIDPAQAVNDLIGLWQGSWRVELVYGCRAPLDEGEVQRRARQGVDVFLGAVGTKGG</sequence>
<name>A0A285QDX6_9SPHN</name>
<dbReference type="Pfam" id="PF14246">
    <property type="entry name" value="TetR_C_7"/>
    <property type="match status" value="1"/>
</dbReference>